<protein>
    <submittedName>
        <fullName evidence="1">Uncharacterized protein</fullName>
    </submittedName>
</protein>
<organism evidence="1 2">
    <name type="scientific">Datura stramonium</name>
    <name type="common">Jimsonweed</name>
    <name type="synonym">Common thornapple</name>
    <dbReference type="NCBI Taxonomy" id="4076"/>
    <lineage>
        <taxon>Eukaryota</taxon>
        <taxon>Viridiplantae</taxon>
        <taxon>Streptophyta</taxon>
        <taxon>Embryophyta</taxon>
        <taxon>Tracheophyta</taxon>
        <taxon>Spermatophyta</taxon>
        <taxon>Magnoliopsida</taxon>
        <taxon>eudicotyledons</taxon>
        <taxon>Gunneridae</taxon>
        <taxon>Pentapetalae</taxon>
        <taxon>asterids</taxon>
        <taxon>lamiids</taxon>
        <taxon>Solanales</taxon>
        <taxon>Solanaceae</taxon>
        <taxon>Solanoideae</taxon>
        <taxon>Datureae</taxon>
        <taxon>Datura</taxon>
    </lineage>
</organism>
<keyword evidence="2" id="KW-1185">Reference proteome</keyword>
<proteinExistence type="predicted"/>
<feature type="non-terminal residue" evidence="1">
    <location>
        <position position="1"/>
    </location>
</feature>
<accession>A0ABS8TKP0</accession>
<evidence type="ECO:0000313" key="1">
    <source>
        <dbReference type="EMBL" id="MCD7471415.1"/>
    </source>
</evidence>
<name>A0ABS8TKP0_DATST</name>
<dbReference type="Proteomes" id="UP000823775">
    <property type="component" value="Unassembled WGS sequence"/>
</dbReference>
<gene>
    <name evidence="1" type="ORF">HAX54_011834</name>
</gene>
<sequence>NSSWNPAPGTELPSILFCNLIDLLCLCHKLRPRGAARVLLFTTPPNRVLTIVKEKNKRGSWGTNLDH</sequence>
<comment type="caution">
    <text evidence="1">The sequence shown here is derived from an EMBL/GenBank/DDBJ whole genome shotgun (WGS) entry which is preliminary data.</text>
</comment>
<dbReference type="EMBL" id="JACEIK010001679">
    <property type="protein sequence ID" value="MCD7471415.1"/>
    <property type="molecule type" value="Genomic_DNA"/>
</dbReference>
<reference evidence="1 2" key="1">
    <citation type="journal article" date="2021" name="BMC Genomics">
        <title>Datura genome reveals duplications of psychoactive alkaloid biosynthetic genes and high mutation rate following tissue culture.</title>
        <authorList>
            <person name="Rajewski A."/>
            <person name="Carter-House D."/>
            <person name="Stajich J."/>
            <person name="Litt A."/>
        </authorList>
    </citation>
    <scope>NUCLEOTIDE SEQUENCE [LARGE SCALE GENOMIC DNA]</scope>
    <source>
        <strain evidence="1">AR-01</strain>
    </source>
</reference>
<evidence type="ECO:0000313" key="2">
    <source>
        <dbReference type="Proteomes" id="UP000823775"/>
    </source>
</evidence>